<keyword evidence="4" id="KW-1185">Reference proteome</keyword>
<feature type="compositionally biased region" description="Low complexity" evidence="2">
    <location>
        <begin position="158"/>
        <end position="168"/>
    </location>
</feature>
<reference evidence="3" key="1">
    <citation type="submission" date="2020-01" db="EMBL/GenBank/DDBJ databases">
        <title>Genome Sequencing of Three Apophysomyces-Like Fungal Strains Confirms a Novel Fungal Genus in the Mucoromycota with divergent Burkholderia-like Endosymbiotic Bacteria.</title>
        <authorList>
            <person name="Stajich J.E."/>
            <person name="Macias A.M."/>
            <person name="Carter-House D."/>
            <person name="Lovett B."/>
            <person name="Kasson L.R."/>
            <person name="Berry K."/>
            <person name="Grigoriev I."/>
            <person name="Chang Y."/>
            <person name="Spatafora J."/>
            <person name="Kasson M.T."/>
        </authorList>
    </citation>
    <scope>NUCLEOTIDE SEQUENCE</scope>
    <source>
        <strain evidence="3">NRRL A-21654</strain>
    </source>
</reference>
<protein>
    <submittedName>
        <fullName evidence="3">Uncharacterized protein</fullName>
    </submittedName>
</protein>
<dbReference type="Proteomes" id="UP000605846">
    <property type="component" value="Unassembled WGS sequence"/>
</dbReference>
<evidence type="ECO:0000313" key="4">
    <source>
        <dbReference type="Proteomes" id="UP000605846"/>
    </source>
</evidence>
<evidence type="ECO:0000256" key="2">
    <source>
        <dbReference type="SAM" id="MobiDB-lite"/>
    </source>
</evidence>
<dbReference type="OrthoDB" id="2290328at2759"/>
<feature type="compositionally biased region" description="Polar residues" evidence="2">
    <location>
        <begin position="142"/>
        <end position="152"/>
    </location>
</feature>
<accession>A0A8H7ER17</accession>
<dbReference type="EMBL" id="JABAYA010000072">
    <property type="protein sequence ID" value="KAF7726759.1"/>
    <property type="molecule type" value="Genomic_DNA"/>
</dbReference>
<organism evidence="3 4">
    <name type="scientific">Apophysomyces ossiformis</name>
    <dbReference type="NCBI Taxonomy" id="679940"/>
    <lineage>
        <taxon>Eukaryota</taxon>
        <taxon>Fungi</taxon>
        <taxon>Fungi incertae sedis</taxon>
        <taxon>Mucoromycota</taxon>
        <taxon>Mucoromycotina</taxon>
        <taxon>Mucoromycetes</taxon>
        <taxon>Mucorales</taxon>
        <taxon>Mucorineae</taxon>
        <taxon>Mucoraceae</taxon>
        <taxon>Apophysomyces</taxon>
    </lineage>
</organism>
<comment type="caution">
    <text evidence="3">The sequence shown here is derived from an EMBL/GenBank/DDBJ whole genome shotgun (WGS) entry which is preliminary data.</text>
</comment>
<evidence type="ECO:0000313" key="3">
    <source>
        <dbReference type="EMBL" id="KAF7726759.1"/>
    </source>
</evidence>
<feature type="compositionally biased region" description="Low complexity" evidence="2">
    <location>
        <begin position="250"/>
        <end position="260"/>
    </location>
</feature>
<keyword evidence="1" id="KW-0175">Coiled coil</keyword>
<feature type="region of interest" description="Disordered" evidence="2">
    <location>
        <begin position="73"/>
        <end position="92"/>
    </location>
</feature>
<feature type="coiled-coil region" evidence="1">
    <location>
        <begin position="191"/>
        <end position="218"/>
    </location>
</feature>
<sequence length="406" mass="47109">MALFDLIKLRRRKLRKDASGRMVSSTVDASGILVKPFPPLEIRIKSPSDLLDFAGHPQLPRRVTMTQDTIKDKPSAAIEPDPSSPPVLLMPKPTMAVTPTRRVLNAGTYDKTLIEDTASNVESAERSSSILQVSRNHASKCIQSEPLQSSELRNGALSNSSANSPSPSETINSGLGGSHSKSKARMESKHLFELSQQLDDLRQERKRWVKREQQYRRQQEQLLTTIEHLQRLSMDHKTEEHIHSKRARSRSLSSKSNMSYSEEENDTESDYDSNWYYDDYDISHPWMSWGYSVFPWYHGNLDIHQKPFPPYNTSNVSNEPCSASRTNFDESHEEYEDDNNWYPYHQFNGNPHAWAMYYQPTVPYWYDRQSATRQKQGLLVRRHSSYKQRRKDSLRRSSSYELFRSR</sequence>
<evidence type="ECO:0000256" key="1">
    <source>
        <dbReference type="SAM" id="Coils"/>
    </source>
</evidence>
<gene>
    <name evidence="3" type="ORF">EC973_008447</name>
</gene>
<proteinExistence type="predicted"/>
<dbReference type="AlphaFoldDB" id="A0A8H7ER17"/>
<feature type="region of interest" description="Disordered" evidence="2">
    <location>
        <begin position="142"/>
        <end position="186"/>
    </location>
</feature>
<feature type="region of interest" description="Disordered" evidence="2">
    <location>
        <begin position="235"/>
        <end position="269"/>
    </location>
</feature>
<name>A0A8H7ER17_9FUNG</name>